<dbReference type="PIRSF" id="PIRSF001365">
    <property type="entry name" value="DHDPS"/>
    <property type="match status" value="1"/>
</dbReference>
<dbReference type="SMART" id="SM01130">
    <property type="entry name" value="DHDPS"/>
    <property type="match status" value="1"/>
</dbReference>
<dbReference type="GO" id="GO:0008840">
    <property type="term" value="F:4-hydroxy-tetrahydrodipicolinate synthase activity"/>
    <property type="evidence" value="ECO:0007669"/>
    <property type="project" value="UniProtKB-EC"/>
</dbReference>
<dbReference type="HAMAP" id="MF_00418">
    <property type="entry name" value="DapA"/>
    <property type="match status" value="1"/>
</dbReference>
<organism evidence="14 15">
    <name type="scientific">Eupransor demetentiae</name>
    <dbReference type="NCBI Taxonomy" id="3109584"/>
    <lineage>
        <taxon>Bacteria</taxon>
        <taxon>Bacillati</taxon>
        <taxon>Bacillota</taxon>
        <taxon>Bacilli</taxon>
        <taxon>Lactobacillales</taxon>
        <taxon>Lactobacillaceae</taxon>
        <taxon>Eupransor</taxon>
    </lineage>
</organism>
<comment type="pathway">
    <text evidence="2 12">Amino-acid biosynthesis; L-lysine biosynthesis via DAP pathway; (S)-tetrahydrodipicolinate from L-aspartate: step 3/4.</text>
</comment>
<keyword evidence="15" id="KW-1185">Reference proteome</keyword>
<evidence type="ECO:0000256" key="11">
    <source>
        <dbReference type="ARBA" id="ARBA00047836"/>
    </source>
</evidence>
<comment type="function">
    <text evidence="1 12">Catalyzes the condensation of (S)-aspartate-beta-semialdehyde [(S)-ASA] and pyruvate to 4-hydroxy-tetrahydrodipicolinate (HTPA).</text>
</comment>
<evidence type="ECO:0000256" key="5">
    <source>
        <dbReference type="ARBA" id="ARBA00022490"/>
    </source>
</evidence>
<feature type="binding site" evidence="12">
    <location>
        <position position="205"/>
    </location>
    <ligand>
        <name>pyruvate</name>
        <dbReference type="ChEBI" id="CHEBI:15361"/>
    </ligand>
</feature>
<dbReference type="Gene3D" id="3.20.20.70">
    <property type="entry name" value="Aldolase class I"/>
    <property type="match status" value="1"/>
</dbReference>
<keyword evidence="6 12" id="KW-0028">Amino-acid biosynthesis</keyword>
<feature type="site" description="Part of a proton relay during catalysis" evidence="12">
    <location>
        <position position="46"/>
    </location>
</feature>
<keyword evidence="7 12" id="KW-0220">Diaminopimelate biosynthesis</keyword>
<comment type="catalytic activity">
    <reaction evidence="11 12">
        <text>L-aspartate 4-semialdehyde + pyruvate = (2S,4S)-4-hydroxy-2,3,4,5-tetrahydrodipicolinate + H2O + H(+)</text>
        <dbReference type="Rhea" id="RHEA:34171"/>
        <dbReference type="ChEBI" id="CHEBI:15361"/>
        <dbReference type="ChEBI" id="CHEBI:15377"/>
        <dbReference type="ChEBI" id="CHEBI:15378"/>
        <dbReference type="ChEBI" id="CHEBI:67139"/>
        <dbReference type="ChEBI" id="CHEBI:537519"/>
        <dbReference type="EC" id="4.3.3.7"/>
    </reaction>
</comment>
<dbReference type="EMBL" id="CAWVOH010000002">
    <property type="protein sequence ID" value="CAK8054486.1"/>
    <property type="molecule type" value="Genomic_DNA"/>
</dbReference>
<dbReference type="InterPro" id="IPR002220">
    <property type="entry name" value="DapA-like"/>
</dbReference>
<comment type="similarity">
    <text evidence="3 12 13">Belongs to the DapA family.</text>
</comment>
<evidence type="ECO:0000256" key="4">
    <source>
        <dbReference type="ARBA" id="ARBA00012086"/>
    </source>
</evidence>
<evidence type="ECO:0000256" key="8">
    <source>
        <dbReference type="ARBA" id="ARBA00023154"/>
    </source>
</evidence>
<comment type="subunit">
    <text evidence="12">Homotetramer; dimer of dimers.</text>
</comment>
<evidence type="ECO:0000256" key="7">
    <source>
        <dbReference type="ARBA" id="ARBA00022915"/>
    </source>
</evidence>
<keyword evidence="8 12" id="KW-0457">Lysine biosynthesis</keyword>
<evidence type="ECO:0000256" key="1">
    <source>
        <dbReference type="ARBA" id="ARBA00003294"/>
    </source>
</evidence>
<evidence type="ECO:0000256" key="9">
    <source>
        <dbReference type="ARBA" id="ARBA00023239"/>
    </source>
</evidence>
<dbReference type="Pfam" id="PF00701">
    <property type="entry name" value="DHDPS"/>
    <property type="match status" value="1"/>
</dbReference>
<comment type="caution">
    <text evidence="12">Was originally thought to be a dihydrodipicolinate synthase (DHDPS), catalyzing the condensation of (S)-aspartate-beta-semialdehyde [(S)-ASA] and pyruvate to dihydrodipicolinate (DHDP). However, it was shown in E.coli that the product of the enzymatic reaction is not dihydrodipicolinate but in fact (4S)-4-hydroxy-2,3,4,5-tetrahydro-(2S)-dipicolinic acid (HTPA), and that the consecutive dehydration reaction leading to DHDP is not spontaneous but catalyzed by DapB.</text>
</comment>
<evidence type="ECO:0000256" key="12">
    <source>
        <dbReference type="HAMAP-Rule" id="MF_00418"/>
    </source>
</evidence>
<feature type="active site" description="Proton donor/acceptor" evidence="12">
    <location>
        <position position="136"/>
    </location>
</feature>
<keyword evidence="9 12" id="KW-0456">Lyase</keyword>
<keyword evidence="10 12" id="KW-0704">Schiff base</keyword>
<feature type="active site" description="Schiff-base intermediate with substrate" evidence="12">
    <location>
        <position position="164"/>
    </location>
</feature>
<comment type="subcellular location">
    <subcellularLocation>
        <location evidence="12">Cytoplasm</location>
    </subcellularLocation>
</comment>
<comment type="caution">
    <text evidence="14">The sequence shown here is derived from an EMBL/GenBank/DDBJ whole genome shotgun (WGS) entry which is preliminary data.</text>
</comment>
<protein>
    <recommendedName>
        <fullName evidence="4 12">4-hydroxy-tetrahydrodipicolinate synthase</fullName>
        <shortName evidence="12">HTPA synthase</shortName>
        <ecNumber evidence="4 12">4.3.3.7</ecNumber>
    </recommendedName>
</protein>
<evidence type="ECO:0000256" key="10">
    <source>
        <dbReference type="ARBA" id="ARBA00023270"/>
    </source>
</evidence>
<sequence length="305" mass="33255">MFENADLITALITPFNEENQVDYDTLEELTERYLSEGVRGFVIGGTTGETPTLSAEEKLDLYRHFAQIVNGRVPVIAGLGSNDTAATVDFAQQVNEIDGISAALVVVPYYNKPDQRRMFEHFTAVAEASDHPVIIYNIPGRTGVTMSVETILGLAQNPNIIGVKECTGMEDLEALVQQAPADFNVYSGEDAQALFAKVVGARGVISVAAHVYAPQMRAMYDALEAGDYRRAGTLQCLLTPKMAALFMYPSPAPVKAILNAQGYQVGACRAPILPLNMAEEHDLARHLGLAEDVFDNARERKVMSW</sequence>
<feature type="site" description="Part of a proton relay during catalysis" evidence="12">
    <location>
        <position position="110"/>
    </location>
</feature>
<dbReference type="RefSeq" id="WP_349642034.1">
    <property type="nucleotide sequence ID" value="NZ_CAWVOH010000002.1"/>
</dbReference>
<dbReference type="EC" id="4.3.3.7" evidence="4 12"/>
<evidence type="ECO:0000313" key="14">
    <source>
        <dbReference type="EMBL" id="CAK8054486.1"/>
    </source>
</evidence>
<evidence type="ECO:0000256" key="6">
    <source>
        <dbReference type="ARBA" id="ARBA00022605"/>
    </source>
</evidence>
<accession>A0ABP0ETP6</accession>
<gene>
    <name evidence="12" type="primary">dapA</name>
    <name evidence="14" type="ORF">R54876_GBNLAHCA_01055</name>
</gene>
<dbReference type="PANTHER" id="PTHR12128">
    <property type="entry name" value="DIHYDRODIPICOLINATE SYNTHASE"/>
    <property type="match status" value="1"/>
</dbReference>
<dbReference type="PRINTS" id="PR00146">
    <property type="entry name" value="DHPICSNTHASE"/>
</dbReference>
<dbReference type="PROSITE" id="PS00666">
    <property type="entry name" value="DHDPS_2"/>
    <property type="match status" value="1"/>
</dbReference>
<dbReference type="CDD" id="cd00950">
    <property type="entry name" value="DHDPS"/>
    <property type="match status" value="1"/>
</dbReference>
<feature type="binding site" evidence="12">
    <location>
        <position position="47"/>
    </location>
    <ligand>
        <name>pyruvate</name>
        <dbReference type="ChEBI" id="CHEBI:15361"/>
    </ligand>
</feature>
<dbReference type="InterPro" id="IPR005263">
    <property type="entry name" value="DapA"/>
</dbReference>
<evidence type="ECO:0000313" key="15">
    <source>
        <dbReference type="Proteomes" id="UP001314241"/>
    </source>
</evidence>
<proteinExistence type="inferred from homology"/>
<dbReference type="PANTHER" id="PTHR12128:SF66">
    <property type="entry name" value="4-HYDROXY-2-OXOGLUTARATE ALDOLASE, MITOCHONDRIAL"/>
    <property type="match status" value="1"/>
</dbReference>
<dbReference type="Proteomes" id="UP001314241">
    <property type="component" value="Unassembled WGS sequence"/>
</dbReference>
<evidence type="ECO:0000256" key="13">
    <source>
        <dbReference type="PIRNR" id="PIRNR001365"/>
    </source>
</evidence>
<dbReference type="InterPro" id="IPR020625">
    <property type="entry name" value="Schiff_base-form_aldolases_AS"/>
</dbReference>
<name>A0ABP0ETP6_9LACO</name>
<evidence type="ECO:0000256" key="3">
    <source>
        <dbReference type="ARBA" id="ARBA00007592"/>
    </source>
</evidence>
<keyword evidence="5 12" id="KW-0963">Cytoplasm</keyword>
<evidence type="ECO:0000256" key="2">
    <source>
        <dbReference type="ARBA" id="ARBA00005120"/>
    </source>
</evidence>
<dbReference type="InterPro" id="IPR013785">
    <property type="entry name" value="Aldolase_TIM"/>
</dbReference>
<dbReference type="SUPFAM" id="SSF51569">
    <property type="entry name" value="Aldolase"/>
    <property type="match status" value="1"/>
</dbReference>
<reference evidence="14 15" key="1">
    <citation type="submission" date="2024-01" db="EMBL/GenBank/DDBJ databases">
        <authorList>
            <person name="Botero Cardona J."/>
        </authorList>
    </citation>
    <scope>NUCLEOTIDE SEQUENCE [LARGE SCALE GENOMIC DNA]</scope>
    <source>
        <strain evidence="14 15">LMG 33000</strain>
    </source>
</reference>
<dbReference type="NCBIfam" id="TIGR00674">
    <property type="entry name" value="dapA"/>
    <property type="match status" value="1"/>
</dbReference>